<evidence type="ECO:0000259" key="1">
    <source>
        <dbReference type="Pfam" id="PF18802"/>
    </source>
</evidence>
<dbReference type="Pfam" id="PF18802">
    <property type="entry name" value="CxC1"/>
    <property type="match status" value="1"/>
</dbReference>
<reference evidence="3" key="1">
    <citation type="journal article" date="2011" name="Proc. Natl. Acad. Sci. U.S.A.">
        <title>Obligate biotrophy features unraveled by the genomic analysis of rust fungi.</title>
        <authorList>
            <person name="Duplessis S."/>
            <person name="Cuomo C.A."/>
            <person name="Lin Y.-C."/>
            <person name="Aerts A."/>
            <person name="Tisserant E."/>
            <person name="Veneault-Fourrey C."/>
            <person name="Joly D.L."/>
            <person name="Hacquard S."/>
            <person name="Amselem J."/>
            <person name="Cantarel B.L."/>
            <person name="Chiu R."/>
            <person name="Coutinho P.M."/>
            <person name="Feau N."/>
            <person name="Field M."/>
            <person name="Frey P."/>
            <person name="Gelhaye E."/>
            <person name="Goldberg J."/>
            <person name="Grabherr M.G."/>
            <person name="Kodira C.D."/>
            <person name="Kohler A."/>
            <person name="Kuees U."/>
            <person name="Lindquist E.A."/>
            <person name="Lucas S.M."/>
            <person name="Mago R."/>
            <person name="Mauceli E."/>
            <person name="Morin E."/>
            <person name="Murat C."/>
            <person name="Pangilinan J.L."/>
            <person name="Park R."/>
            <person name="Pearson M."/>
            <person name="Quesneville H."/>
            <person name="Rouhier N."/>
            <person name="Sakthikumar S."/>
            <person name="Salamov A.A."/>
            <person name="Schmutz J."/>
            <person name="Selles B."/>
            <person name="Shapiro H."/>
            <person name="Tanguay P."/>
            <person name="Tuskan G.A."/>
            <person name="Henrissat B."/>
            <person name="Van de Peer Y."/>
            <person name="Rouze P."/>
            <person name="Ellis J.G."/>
            <person name="Dodds P.N."/>
            <person name="Schein J.E."/>
            <person name="Zhong S."/>
            <person name="Hamelin R.C."/>
            <person name="Grigoriev I.V."/>
            <person name="Szabo L.J."/>
            <person name="Martin F."/>
        </authorList>
    </citation>
    <scope>NUCLEOTIDE SEQUENCE [LARGE SCALE GENOMIC DNA]</scope>
    <source>
        <strain evidence="3">98AG31 / pathotype 3-4-7</strain>
    </source>
</reference>
<dbReference type="AlphaFoldDB" id="F4RVZ6"/>
<dbReference type="EMBL" id="GL883124">
    <property type="protein sequence ID" value="EGG03496.1"/>
    <property type="molecule type" value="Genomic_DNA"/>
</dbReference>
<dbReference type="InterPro" id="IPR041320">
    <property type="entry name" value="CxC1"/>
</dbReference>
<accession>F4RVZ6</accession>
<organism evidence="3">
    <name type="scientific">Melampsora larici-populina (strain 98AG31 / pathotype 3-4-7)</name>
    <name type="common">Poplar leaf rust fungus</name>
    <dbReference type="NCBI Taxonomy" id="747676"/>
    <lineage>
        <taxon>Eukaryota</taxon>
        <taxon>Fungi</taxon>
        <taxon>Dikarya</taxon>
        <taxon>Basidiomycota</taxon>
        <taxon>Pucciniomycotina</taxon>
        <taxon>Pucciniomycetes</taxon>
        <taxon>Pucciniales</taxon>
        <taxon>Melampsoraceae</taxon>
        <taxon>Melampsora</taxon>
    </lineage>
</organism>
<name>F4RVZ6_MELLP</name>
<evidence type="ECO:0000313" key="3">
    <source>
        <dbReference type="Proteomes" id="UP000001072"/>
    </source>
</evidence>
<dbReference type="KEGG" id="mlr:MELLADRAFT_109286"/>
<dbReference type="InParanoid" id="F4RVZ6"/>
<dbReference type="GeneID" id="18923717"/>
<dbReference type="PANTHER" id="PTHR33096:SF1">
    <property type="entry name" value="CXC1-LIKE CYSTEINE CLUSTER ASSOCIATED WITH KDZ TRANSPOSASES DOMAIN-CONTAINING PROTEIN"/>
    <property type="match status" value="1"/>
</dbReference>
<sequence length="366" mass="42315">MEPPQNPPLQPSSVDDDYNWENIIDTPHINDDIRSDSSGDQYATHQKLLRHAKARARLQSKWKAVETKLTATYLHLQQHTRNWTKADSYLGTGSPQHPRTAFTVRLVQFQHHLWNYTVISTSGFIDALMAFLDDQCHSRLSPQQLKGKYKKNLNRSLRRPFTQTIDIYRQILYHQQKVNEGCGLWLQKRYRNTVDVLMQAQSALTTLFGMANPNQPGETYTAALFRGQWTLEREAYKSKLVVMQQQKLKLGRLLSLQDELIAEWSKPVLTAEQTIIRLRTTAELEEKIAKQVKKVGTADVPVCDKEKEAFLKLWYSKHEVGLKYVAICEEKRPLQQSRSDGHSSNLVSRRISRLSAACRHRLQPII</sequence>
<dbReference type="HOGENOM" id="CLU_011407_2_1_1"/>
<feature type="domain" description="CxC1-like cysteine cluster associated with KDZ transposases" evidence="1">
    <location>
        <begin position="89"/>
        <end position="135"/>
    </location>
</feature>
<gene>
    <name evidence="2" type="ORF">MELLADRAFT_109286</name>
</gene>
<dbReference type="VEuPathDB" id="FungiDB:MELLADRAFT_109286"/>
<dbReference type="PANTHER" id="PTHR33096">
    <property type="entry name" value="CXC2 DOMAIN-CONTAINING PROTEIN"/>
    <property type="match status" value="1"/>
</dbReference>
<proteinExistence type="predicted"/>
<dbReference type="OrthoDB" id="3200967at2759"/>
<dbReference type="Proteomes" id="UP000001072">
    <property type="component" value="Unassembled WGS sequence"/>
</dbReference>
<keyword evidence="3" id="KW-1185">Reference proteome</keyword>
<dbReference type="RefSeq" id="XP_007413290.1">
    <property type="nucleotide sequence ID" value="XM_007413228.1"/>
</dbReference>
<protein>
    <recommendedName>
        <fullName evidence="1">CxC1-like cysteine cluster associated with KDZ transposases domain-containing protein</fullName>
    </recommendedName>
</protein>
<evidence type="ECO:0000313" key="2">
    <source>
        <dbReference type="EMBL" id="EGG03496.1"/>
    </source>
</evidence>